<dbReference type="Proteomes" id="UP000244005">
    <property type="component" value="Unassembled WGS sequence"/>
</dbReference>
<feature type="compositionally biased region" description="Low complexity" evidence="1">
    <location>
        <begin position="52"/>
        <end position="70"/>
    </location>
</feature>
<keyword evidence="3" id="KW-1185">Reference proteome</keyword>
<protein>
    <submittedName>
        <fullName evidence="2">Uncharacterized protein</fullName>
    </submittedName>
</protein>
<evidence type="ECO:0000313" key="3">
    <source>
        <dbReference type="Proteomes" id="UP000244005"/>
    </source>
</evidence>
<gene>
    <name evidence="2" type="ORF">MARPO_0056s0093</name>
</gene>
<evidence type="ECO:0000313" key="2">
    <source>
        <dbReference type="EMBL" id="PTQ37643.1"/>
    </source>
</evidence>
<feature type="compositionally biased region" description="Basic and acidic residues" evidence="1">
    <location>
        <begin position="134"/>
        <end position="146"/>
    </location>
</feature>
<dbReference type="EMBL" id="KZ772728">
    <property type="protein sequence ID" value="PTQ37643.1"/>
    <property type="molecule type" value="Genomic_DNA"/>
</dbReference>
<feature type="compositionally biased region" description="Basic residues" evidence="1">
    <location>
        <begin position="1"/>
        <end position="16"/>
    </location>
</feature>
<sequence length="206" mass="23050">MSSFTSRRRRRRRRRRSSEFSFLAALGTARGPTTPPHPTPPQDLRSHPRNDALVLAPLRRSAPAAPYRLARQLKPRSRAGTSVKERERERERNEARRGVREKGGAENCVTGGAGRGHNQRREGRSVDAYCGVGAREREREGEDRGGGSESWRGARRAAAQRRCCFVEERARRGRDSGGEWGGRAWPGLASWLHCTALHCTQLSSAE</sequence>
<dbReference type="Gramene" id="Mp6g15810.1">
    <property type="protein sequence ID" value="Mp6g15810.1.cds"/>
    <property type="gene ID" value="Mp6g15810"/>
</dbReference>
<reference evidence="3" key="1">
    <citation type="journal article" date="2017" name="Cell">
        <title>Insights into land plant evolution garnered from the Marchantia polymorpha genome.</title>
        <authorList>
            <person name="Bowman J.L."/>
            <person name="Kohchi T."/>
            <person name="Yamato K.T."/>
            <person name="Jenkins J."/>
            <person name="Shu S."/>
            <person name="Ishizaki K."/>
            <person name="Yamaoka S."/>
            <person name="Nishihama R."/>
            <person name="Nakamura Y."/>
            <person name="Berger F."/>
            <person name="Adam C."/>
            <person name="Aki S.S."/>
            <person name="Althoff F."/>
            <person name="Araki T."/>
            <person name="Arteaga-Vazquez M.A."/>
            <person name="Balasubrmanian S."/>
            <person name="Barry K."/>
            <person name="Bauer D."/>
            <person name="Boehm C.R."/>
            <person name="Briginshaw L."/>
            <person name="Caballero-Perez J."/>
            <person name="Catarino B."/>
            <person name="Chen F."/>
            <person name="Chiyoda S."/>
            <person name="Chovatia M."/>
            <person name="Davies K.M."/>
            <person name="Delmans M."/>
            <person name="Demura T."/>
            <person name="Dierschke T."/>
            <person name="Dolan L."/>
            <person name="Dorantes-Acosta A.E."/>
            <person name="Eklund D.M."/>
            <person name="Florent S.N."/>
            <person name="Flores-Sandoval E."/>
            <person name="Fujiyama A."/>
            <person name="Fukuzawa H."/>
            <person name="Galik B."/>
            <person name="Grimanelli D."/>
            <person name="Grimwood J."/>
            <person name="Grossniklaus U."/>
            <person name="Hamada T."/>
            <person name="Haseloff J."/>
            <person name="Hetherington A.J."/>
            <person name="Higo A."/>
            <person name="Hirakawa Y."/>
            <person name="Hundley H.N."/>
            <person name="Ikeda Y."/>
            <person name="Inoue K."/>
            <person name="Inoue S.I."/>
            <person name="Ishida S."/>
            <person name="Jia Q."/>
            <person name="Kakita M."/>
            <person name="Kanazawa T."/>
            <person name="Kawai Y."/>
            <person name="Kawashima T."/>
            <person name="Kennedy M."/>
            <person name="Kinose K."/>
            <person name="Kinoshita T."/>
            <person name="Kohara Y."/>
            <person name="Koide E."/>
            <person name="Komatsu K."/>
            <person name="Kopischke S."/>
            <person name="Kubo M."/>
            <person name="Kyozuka J."/>
            <person name="Lagercrantz U."/>
            <person name="Lin S.S."/>
            <person name="Lindquist E."/>
            <person name="Lipzen A.M."/>
            <person name="Lu C.W."/>
            <person name="De Luna E."/>
            <person name="Martienssen R.A."/>
            <person name="Minamino N."/>
            <person name="Mizutani M."/>
            <person name="Mizutani M."/>
            <person name="Mochizuki N."/>
            <person name="Monte I."/>
            <person name="Mosher R."/>
            <person name="Nagasaki H."/>
            <person name="Nakagami H."/>
            <person name="Naramoto S."/>
            <person name="Nishitani K."/>
            <person name="Ohtani M."/>
            <person name="Okamoto T."/>
            <person name="Okumura M."/>
            <person name="Phillips J."/>
            <person name="Pollak B."/>
            <person name="Reinders A."/>
            <person name="Rovekamp M."/>
            <person name="Sano R."/>
            <person name="Sawa S."/>
            <person name="Schmid M.W."/>
            <person name="Shirakawa M."/>
            <person name="Solano R."/>
            <person name="Spunde A."/>
            <person name="Suetsugu N."/>
            <person name="Sugano S."/>
            <person name="Sugiyama A."/>
            <person name="Sun R."/>
            <person name="Suzuki Y."/>
            <person name="Takenaka M."/>
            <person name="Takezawa D."/>
            <person name="Tomogane H."/>
            <person name="Tsuzuki M."/>
            <person name="Ueda T."/>
            <person name="Umeda M."/>
            <person name="Ward J.M."/>
            <person name="Watanabe Y."/>
            <person name="Yazaki K."/>
            <person name="Yokoyama R."/>
            <person name="Yoshitake Y."/>
            <person name="Yotsui I."/>
            <person name="Zachgo S."/>
            <person name="Schmutz J."/>
        </authorList>
    </citation>
    <scope>NUCLEOTIDE SEQUENCE [LARGE SCALE GENOMIC DNA]</scope>
    <source>
        <strain evidence="3">Tak-1</strain>
    </source>
</reference>
<proteinExistence type="predicted"/>
<organism evidence="2 3">
    <name type="scientific">Marchantia polymorpha</name>
    <name type="common">Common liverwort</name>
    <name type="synonym">Marchantia aquatica</name>
    <dbReference type="NCBI Taxonomy" id="3197"/>
    <lineage>
        <taxon>Eukaryota</taxon>
        <taxon>Viridiplantae</taxon>
        <taxon>Streptophyta</taxon>
        <taxon>Embryophyta</taxon>
        <taxon>Marchantiophyta</taxon>
        <taxon>Marchantiopsida</taxon>
        <taxon>Marchantiidae</taxon>
        <taxon>Marchantiales</taxon>
        <taxon>Marchantiaceae</taxon>
        <taxon>Marchantia</taxon>
    </lineage>
</organism>
<name>A0A2R6WUW4_MARPO</name>
<dbReference type="AlphaFoldDB" id="A0A2R6WUW4"/>
<feature type="compositionally biased region" description="Basic and acidic residues" evidence="1">
    <location>
        <begin position="83"/>
        <end position="104"/>
    </location>
</feature>
<evidence type="ECO:0000256" key="1">
    <source>
        <dbReference type="SAM" id="MobiDB-lite"/>
    </source>
</evidence>
<feature type="region of interest" description="Disordered" evidence="1">
    <location>
        <begin position="1"/>
        <end position="157"/>
    </location>
</feature>
<accession>A0A2R6WUW4</accession>